<feature type="transmembrane region" description="Helical" evidence="1">
    <location>
        <begin position="386"/>
        <end position="407"/>
    </location>
</feature>
<feature type="transmembrane region" description="Helical" evidence="1">
    <location>
        <begin position="343"/>
        <end position="362"/>
    </location>
</feature>
<dbReference type="GO" id="GO:0015558">
    <property type="term" value="F:secondary active p-aminobenzoyl-glutamate transmembrane transporter activity"/>
    <property type="evidence" value="ECO:0007669"/>
    <property type="project" value="InterPro"/>
</dbReference>
<feature type="transmembrane region" description="Helical" evidence="1">
    <location>
        <begin position="127"/>
        <end position="150"/>
    </location>
</feature>
<accession>A0A0A5IC90</accession>
<sequence>MGQNETTSKGNGLLFRSLDWIERIGNRLPSPLTLFFLLALLVVLLSGIFSGVSVPNPNVEEEGAVQVKNLFSEEGLQYIFTSAVDNFIGFAPLGAVLVTMLGIGLAEHTGLVGAALKGVVLAVPKRFITAALVFAGIMSSVAVNAGYVVLPPLGAVLFLGLGRHPIAGLAAAFAGVSGGFGANLLLTSTDAILTELTFEAIQGVDPSYAAGINVTMNYYFMIASVALITILGTWVTHRIVEPRLGAYEGEKGEDLEQLTIQEKKGLKAAAFSFIAMLALFAYLAFGPLRGNASEVDFLDSPFFDSLVFVIFLLFFVPGLVYGRMMNTITNDKDLTNFLGKSMASMSGYIALAFTAGQFIAYFRESNMGTVIAVKGSTFLESVGDGGFTGIPLILTFMVITMGVNLFIGSSSAKWTILAPVFVPMMWNFGYSPEFTTLIYRVADSSTNMITPLLLYFPVIIAFAQRYQKKMGIGTLIATMLPYAITFAIFWTILMIVWMLLGIPVGPDAPIRVN</sequence>
<proteinExistence type="predicted"/>
<dbReference type="EMBL" id="AVPE01000002">
    <property type="protein sequence ID" value="KGX93457.1"/>
    <property type="molecule type" value="Genomic_DNA"/>
</dbReference>
<feature type="transmembrane region" description="Helical" evidence="1">
    <location>
        <begin position="475"/>
        <end position="500"/>
    </location>
</feature>
<gene>
    <name evidence="2" type="ORF">N781_10435</name>
</gene>
<feature type="transmembrane region" description="Helical" evidence="1">
    <location>
        <begin position="87"/>
        <end position="106"/>
    </location>
</feature>
<feature type="transmembrane region" description="Helical" evidence="1">
    <location>
        <begin position="268"/>
        <end position="285"/>
    </location>
</feature>
<reference evidence="2 3" key="1">
    <citation type="submission" date="2013-08" db="EMBL/GenBank/DDBJ databases">
        <authorList>
            <person name="Huang J."/>
            <person name="Wang G."/>
        </authorList>
    </citation>
    <scope>NUCLEOTIDE SEQUENCE [LARGE SCALE GENOMIC DNA]</scope>
    <source>
        <strain evidence="2 3">JSM 076056</strain>
    </source>
</reference>
<dbReference type="RefSeq" id="WP_026802024.1">
    <property type="nucleotide sequence ID" value="NZ_AVPE01000002.1"/>
</dbReference>
<dbReference type="PANTHER" id="PTHR30282">
    <property type="entry name" value="P-AMINOBENZOYL GLUTAMATE TRANSPORTER"/>
    <property type="match status" value="1"/>
</dbReference>
<dbReference type="STRING" id="1385510.GCA_000425205_00997"/>
<dbReference type="GO" id="GO:1902604">
    <property type="term" value="P:p-aminobenzoyl-glutamate transmembrane transport"/>
    <property type="evidence" value="ECO:0007669"/>
    <property type="project" value="InterPro"/>
</dbReference>
<organism evidence="2 3">
    <name type="scientific">Pontibacillus halophilus JSM 076056 = DSM 19796</name>
    <dbReference type="NCBI Taxonomy" id="1385510"/>
    <lineage>
        <taxon>Bacteria</taxon>
        <taxon>Bacillati</taxon>
        <taxon>Bacillota</taxon>
        <taxon>Bacilli</taxon>
        <taxon>Bacillales</taxon>
        <taxon>Bacillaceae</taxon>
        <taxon>Pontibacillus</taxon>
    </lineage>
</organism>
<dbReference type="eggNOG" id="COG2978">
    <property type="taxonomic scope" value="Bacteria"/>
</dbReference>
<dbReference type="PANTHER" id="PTHR30282:SF0">
    <property type="entry name" value="P-AMINOBENZOYL-GLUTAMATE TRANSPORT PROTEIN"/>
    <property type="match status" value="1"/>
</dbReference>
<keyword evidence="1" id="KW-0812">Transmembrane</keyword>
<evidence type="ECO:0000313" key="2">
    <source>
        <dbReference type="EMBL" id="KGX93457.1"/>
    </source>
</evidence>
<feature type="transmembrane region" description="Helical" evidence="1">
    <location>
        <begin position="32"/>
        <end position="52"/>
    </location>
</feature>
<protein>
    <submittedName>
        <fullName evidence="2">Aminobenzoyl-glutamate transporter</fullName>
    </submittedName>
</protein>
<keyword evidence="3" id="KW-1185">Reference proteome</keyword>
<name>A0A0A5IC90_9BACI</name>
<comment type="caution">
    <text evidence="2">The sequence shown here is derived from an EMBL/GenBank/DDBJ whole genome shotgun (WGS) entry which is preliminary data.</text>
</comment>
<keyword evidence="1" id="KW-0472">Membrane</keyword>
<dbReference type="Pfam" id="PF03806">
    <property type="entry name" value="ABG_transport"/>
    <property type="match status" value="1"/>
</dbReference>
<keyword evidence="1" id="KW-1133">Transmembrane helix</keyword>
<evidence type="ECO:0000313" key="3">
    <source>
        <dbReference type="Proteomes" id="UP000030528"/>
    </source>
</evidence>
<feature type="transmembrane region" description="Helical" evidence="1">
    <location>
        <begin position="414"/>
        <end position="432"/>
    </location>
</feature>
<dbReference type="OrthoDB" id="3314392at2"/>
<feature type="transmembrane region" description="Helical" evidence="1">
    <location>
        <begin position="444"/>
        <end position="463"/>
    </location>
</feature>
<feature type="transmembrane region" description="Helical" evidence="1">
    <location>
        <begin position="305"/>
        <end position="322"/>
    </location>
</feature>
<evidence type="ECO:0000256" key="1">
    <source>
        <dbReference type="SAM" id="Phobius"/>
    </source>
</evidence>
<dbReference type="AlphaFoldDB" id="A0A0A5IC90"/>
<dbReference type="Proteomes" id="UP000030528">
    <property type="component" value="Unassembled WGS sequence"/>
</dbReference>
<dbReference type="InterPro" id="IPR004697">
    <property type="entry name" value="AbgT"/>
</dbReference>